<gene>
    <name evidence="3" type="ORF">ENKNEFLB_01457</name>
</gene>
<name>A0ABX8EF05_9ACTN</name>
<reference evidence="3 4" key="1">
    <citation type="submission" date="2021-05" db="EMBL/GenBank/DDBJ databases">
        <title>Complete genome of Nocardioides aquaticus KCTC 9944T isolated from meromictic and hypersaline Ekho Lake, Antarctica.</title>
        <authorList>
            <person name="Hwang K."/>
            <person name="Kim K.M."/>
            <person name="Choe H."/>
        </authorList>
    </citation>
    <scope>NUCLEOTIDE SEQUENCE [LARGE SCALE GENOMIC DNA]</scope>
    <source>
        <strain evidence="3 4">KCTC 9944</strain>
    </source>
</reference>
<dbReference type="RefSeq" id="WP_214058571.1">
    <property type="nucleotide sequence ID" value="NZ_CP075371.1"/>
</dbReference>
<dbReference type="Pfam" id="PF14530">
    <property type="entry name" value="DUF4439"/>
    <property type="match status" value="1"/>
</dbReference>
<evidence type="ECO:0000259" key="2">
    <source>
        <dbReference type="Pfam" id="PF14530"/>
    </source>
</evidence>
<proteinExistence type="predicted"/>
<dbReference type="CDD" id="cd00657">
    <property type="entry name" value="Ferritin_like"/>
    <property type="match status" value="1"/>
</dbReference>
<keyword evidence="4" id="KW-1185">Reference proteome</keyword>
<evidence type="ECO:0000256" key="1">
    <source>
        <dbReference type="SAM" id="MobiDB-lite"/>
    </source>
</evidence>
<dbReference type="InterPro" id="IPR029447">
    <property type="entry name" value="DUF4439"/>
</dbReference>
<dbReference type="Gene3D" id="1.20.1260.10">
    <property type="match status" value="1"/>
</dbReference>
<dbReference type="SUPFAM" id="SSF47240">
    <property type="entry name" value="Ferritin-like"/>
    <property type="match status" value="1"/>
</dbReference>
<evidence type="ECO:0000313" key="4">
    <source>
        <dbReference type="Proteomes" id="UP000679307"/>
    </source>
</evidence>
<organism evidence="3 4">
    <name type="scientific">Nocardioides aquaticus</name>
    <dbReference type="NCBI Taxonomy" id="160826"/>
    <lineage>
        <taxon>Bacteria</taxon>
        <taxon>Bacillati</taxon>
        <taxon>Actinomycetota</taxon>
        <taxon>Actinomycetes</taxon>
        <taxon>Propionibacteriales</taxon>
        <taxon>Nocardioidaceae</taxon>
        <taxon>Nocardioides</taxon>
    </lineage>
</organism>
<feature type="region of interest" description="Disordered" evidence="1">
    <location>
        <begin position="130"/>
        <end position="151"/>
    </location>
</feature>
<feature type="domain" description="DUF4439" evidence="2">
    <location>
        <begin position="6"/>
        <end position="138"/>
    </location>
</feature>
<dbReference type="EMBL" id="CP075371">
    <property type="protein sequence ID" value="QVT79077.1"/>
    <property type="molecule type" value="Genomic_DNA"/>
</dbReference>
<dbReference type="InterPro" id="IPR009078">
    <property type="entry name" value="Ferritin-like_SF"/>
</dbReference>
<dbReference type="InterPro" id="IPR012347">
    <property type="entry name" value="Ferritin-like"/>
</dbReference>
<dbReference type="Proteomes" id="UP000679307">
    <property type="component" value="Chromosome"/>
</dbReference>
<evidence type="ECO:0000313" key="3">
    <source>
        <dbReference type="EMBL" id="QVT79077.1"/>
    </source>
</evidence>
<accession>A0ABX8EF05</accession>
<sequence length="151" mass="15873">MTPREALQDALAAEHAAVWVHGLLGAQTSRSADPSLAARLDEAYTAHRDRRDRLTDLLVADDAEPVAALPAYDVPGDLATAAGVAQAALALERGCAAVWATVVESTAGERRRLAVEVLTETAVRELDFRGTPEMFPGSSSTRTAVGPGQEP</sequence>
<protein>
    <recommendedName>
        <fullName evidence="2">DUF4439 domain-containing protein</fullName>
    </recommendedName>
</protein>